<protein>
    <recommendedName>
        <fullName evidence="3">Galactose-binding like protein</fullName>
    </recommendedName>
</protein>
<reference evidence="1" key="1">
    <citation type="journal article" date="2019" name="Environ. Microbiol.">
        <title>Fungal ecological strategies reflected in gene transcription - a case study of two litter decomposers.</title>
        <authorList>
            <person name="Barbi F."/>
            <person name="Kohler A."/>
            <person name="Barry K."/>
            <person name="Baskaran P."/>
            <person name="Daum C."/>
            <person name="Fauchery L."/>
            <person name="Ihrmark K."/>
            <person name="Kuo A."/>
            <person name="LaButti K."/>
            <person name="Lipzen A."/>
            <person name="Morin E."/>
            <person name="Grigoriev I.V."/>
            <person name="Henrissat B."/>
            <person name="Lindahl B."/>
            <person name="Martin F."/>
        </authorList>
    </citation>
    <scope>NUCLEOTIDE SEQUENCE</scope>
    <source>
        <strain evidence="1">JB14</strain>
    </source>
</reference>
<dbReference type="AlphaFoldDB" id="A0A6A4GT27"/>
<gene>
    <name evidence="1" type="ORF">BT96DRAFT_890282</name>
</gene>
<evidence type="ECO:0008006" key="3">
    <source>
        <dbReference type="Google" id="ProtNLM"/>
    </source>
</evidence>
<dbReference type="InterPro" id="IPR008979">
    <property type="entry name" value="Galactose-bd-like_sf"/>
</dbReference>
<evidence type="ECO:0000313" key="1">
    <source>
        <dbReference type="EMBL" id="KAE9388952.1"/>
    </source>
</evidence>
<sequence length="177" mass="19052">MTSLVSLITPDTTIKVSSTLDKSVGKKNLVDGSPETCWTSQQGLPQTITLSFGSSSVPKSLSLTFQGGFVGQTCAVHVRLANPVESESSTNQWTFLTYIYPEDVNRKQTFTLPRLPSSSALPLSDKPTSEFIPSVEADSTGSGPDVGVTALKLTFESSSDFFGRVTVYDLRLEGYVL</sequence>
<proteinExistence type="predicted"/>
<evidence type="ECO:0000313" key="2">
    <source>
        <dbReference type="Proteomes" id="UP000799118"/>
    </source>
</evidence>
<dbReference type="SUPFAM" id="SSF49785">
    <property type="entry name" value="Galactose-binding domain-like"/>
    <property type="match status" value="1"/>
</dbReference>
<accession>A0A6A4GT27</accession>
<dbReference type="EMBL" id="ML769718">
    <property type="protein sequence ID" value="KAE9388952.1"/>
    <property type="molecule type" value="Genomic_DNA"/>
</dbReference>
<organism evidence="1 2">
    <name type="scientific">Gymnopus androsaceus JB14</name>
    <dbReference type="NCBI Taxonomy" id="1447944"/>
    <lineage>
        <taxon>Eukaryota</taxon>
        <taxon>Fungi</taxon>
        <taxon>Dikarya</taxon>
        <taxon>Basidiomycota</taxon>
        <taxon>Agaricomycotina</taxon>
        <taxon>Agaricomycetes</taxon>
        <taxon>Agaricomycetidae</taxon>
        <taxon>Agaricales</taxon>
        <taxon>Marasmiineae</taxon>
        <taxon>Omphalotaceae</taxon>
        <taxon>Gymnopus</taxon>
    </lineage>
</organism>
<dbReference type="Gene3D" id="2.60.120.260">
    <property type="entry name" value="Galactose-binding domain-like"/>
    <property type="match status" value="1"/>
</dbReference>
<name>A0A6A4GT27_9AGAR</name>
<keyword evidence="2" id="KW-1185">Reference proteome</keyword>
<dbReference type="Proteomes" id="UP000799118">
    <property type="component" value="Unassembled WGS sequence"/>
</dbReference>
<dbReference type="OrthoDB" id="10052260at2759"/>